<dbReference type="SUPFAM" id="SSF50346">
    <property type="entry name" value="PRC-barrel domain"/>
    <property type="match status" value="1"/>
</dbReference>
<keyword evidence="3" id="KW-1185">Reference proteome</keyword>
<sequence length="86" mass="9898">MKVSDLRLREVINVYNGKKLGLIRDIEFDLDQGKIKSIILPGGNKVLGLLGKNDDIVIPWHKIKKMGLDVILVELNDFNDTRYEEY</sequence>
<organism evidence="2 3">
    <name type="scientific">Thermincola ferriacetica</name>
    <dbReference type="NCBI Taxonomy" id="281456"/>
    <lineage>
        <taxon>Bacteria</taxon>
        <taxon>Bacillati</taxon>
        <taxon>Bacillota</taxon>
        <taxon>Clostridia</taxon>
        <taxon>Eubacteriales</taxon>
        <taxon>Thermincolaceae</taxon>
        <taxon>Thermincola</taxon>
    </lineage>
</organism>
<dbReference type="InterPro" id="IPR027275">
    <property type="entry name" value="PRC-brl_dom"/>
</dbReference>
<evidence type="ECO:0000313" key="3">
    <source>
        <dbReference type="Proteomes" id="UP000037175"/>
    </source>
</evidence>
<gene>
    <name evidence="2" type="ORF">Tfer_0638</name>
</gene>
<dbReference type="Pfam" id="PF05239">
    <property type="entry name" value="PRC"/>
    <property type="match status" value="1"/>
</dbReference>
<feature type="domain" description="PRC-barrel" evidence="1">
    <location>
        <begin position="2"/>
        <end position="74"/>
    </location>
</feature>
<comment type="caution">
    <text evidence="2">The sequence shown here is derived from an EMBL/GenBank/DDBJ whole genome shotgun (WGS) entry which is preliminary data.</text>
</comment>
<dbReference type="InterPro" id="IPR014238">
    <property type="entry name" value="Spore_YlmC/YmxH"/>
</dbReference>
<protein>
    <submittedName>
        <fullName evidence="2">YlmC/YmxH family sporulation protein</fullName>
    </submittedName>
</protein>
<dbReference type="AlphaFoldDB" id="A0A0L6W4S3"/>
<dbReference type="PANTHER" id="PTHR40061">
    <property type="entry name" value="SPORULATION PROTEIN YLMC-RELATED"/>
    <property type="match status" value="1"/>
</dbReference>
<dbReference type="NCBIfam" id="TIGR02888">
    <property type="entry name" value="spore_YlmC_YmxH"/>
    <property type="match status" value="1"/>
</dbReference>
<evidence type="ECO:0000313" key="2">
    <source>
        <dbReference type="EMBL" id="KNZ70456.1"/>
    </source>
</evidence>
<dbReference type="Gene3D" id="2.30.30.240">
    <property type="entry name" value="PRC-barrel domain"/>
    <property type="match status" value="1"/>
</dbReference>
<reference evidence="3" key="1">
    <citation type="submission" date="2015-07" db="EMBL/GenBank/DDBJ databases">
        <title>Complete Genome of Thermincola ferriacetica strain Z-0001T.</title>
        <authorList>
            <person name="Lusk B."/>
            <person name="Badalamenti J.P."/>
            <person name="Parameswaran P."/>
            <person name="Bond D.R."/>
            <person name="Torres C.I."/>
        </authorList>
    </citation>
    <scope>NUCLEOTIDE SEQUENCE [LARGE SCALE GENOMIC DNA]</scope>
    <source>
        <strain evidence="3">Z-0001</strain>
    </source>
</reference>
<proteinExistence type="predicted"/>
<dbReference type="InterPro" id="IPR011033">
    <property type="entry name" value="PRC_barrel-like_sf"/>
</dbReference>
<evidence type="ECO:0000259" key="1">
    <source>
        <dbReference type="Pfam" id="PF05239"/>
    </source>
</evidence>
<dbReference type="Proteomes" id="UP000037175">
    <property type="component" value="Unassembled WGS sequence"/>
</dbReference>
<name>A0A0L6W4S3_9FIRM</name>
<accession>A0A0L6W4S3</accession>
<dbReference type="RefSeq" id="WP_083436747.1">
    <property type="nucleotide sequence ID" value="NZ_LGTE01000003.1"/>
</dbReference>
<dbReference type="PANTHER" id="PTHR40061:SF1">
    <property type="entry name" value="SPORULATION PROTEIN YLMC-RELATED"/>
    <property type="match status" value="1"/>
</dbReference>
<dbReference type="EMBL" id="LGTE01000003">
    <property type="protein sequence ID" value="KNZ70456.1"/>
    <property type="molecule type" value="Genomic_DNA"/>
</dbReference>